<comment type="caution">
    <text evidence="2">The sequence shown here is derived from an EMBL/GenBank/DDBJ whole genome shotgun (WGS) entry which is preliminary data.</text>
</comment>
<evidence type="ECO:0000313" key="3">
    <source>
        <dbReference type="Proteomes" id="UP000664859"/>
    </source>
</evidence>
<protein>
    <submittedName>
        <fullName evidence="2">Uncharacterized protein</fullName>
    </submittedName>
</protein>
<dbReference type="Proteomes" id="UP000664859">
    <property type="component" value="Unassembled WGS sequence"/>
</dbReference>
<feature type="compositionally biased region" description="Polar residues" evidence="1">
    <location>
        <begin position="84"/>
        <end position="98"/>
    </location>
</feature>
<reference evidence="2" key="1">
    <citation type="submission" date="2021-02" db="EMBL/GenBank/DDBJ databases">
        <title>First Annotated Genome of the Yellow-green Alga Tribonema minus.</title>
        <authorList>
            <person name="Mahan K.M."/>
        </authorList>
    </citation>
    <scope>NUCLEOTIDE SEQUENCE</scope>
    <source>
        <strain evidence="2">UTEX B ZZ1240</strain>
    </source>
</reference>
<gene>
    <name evidence="2" type="ORF">JKP88DRAFT_215951</name>
</gene>
<evidence type="ECO:0000256" key="1">
    <source>
        <dbReference type="SAM" id="MobiDB-lite"/>
    </source>
</evidence>
<organism evidence="2 3">
    <name type="scientific">Tribonema minus</name>
    <dbReference type="NCBI Taxonomy" id="303371"/>
    <lineage>
        <taxon>Eukaryota</taxon>
        <taxon>Sar</taxon>
        <taxon>Stramenopiles</taxon>
        <taxon>Ochrophyta</taxon>
        <taxon>PX clade</taxon>
        <taxon>Xanthophyceae</taxon>
        <taxon>Tribonematales</taxon>
        <taxon>Tribonemataceae</taxon>
        <taxon>Tribonema</taxon>
    </lineage>
</organism>
<accession>A0A835YMU8</accession>
<dbReference type="EMBL" id="JAFCMP010000525">
    <property type="protein sequence ID" value="KAG5177388.1"/>
    <property type="molecule type" value="Genomic_DNA"/>
</dbReference>
<feature type="compositionally biased region" description="Low complexity" evidence="1">
    <location>
        <begin position="44"/>
        <end position="78"/>
    </location>
</feature>
<feature type="region of interest" description="Disordered" evidence="1">
    <location>
        <begin position="44"/>
        <end position="98"/>
    </location>
</feature>
<dbReference type="AlphaFoldDB" id="A0A835YMU8"/>
<sequence>MSAKSPTSDGGTSPAAAAERCASSCAFEYCLMCAAAVTPESLRALAPSPPSVSASPAAASAEPCNNSSSSARSSRHASQYACPSRSSTSTGTLPSSQLWHINARPPGSDCCAAVEFSFNSAVSVSAGVTAGTSATAALSAGAAGDASGGGKGCSTTRVPKRCW</sequence>
<proteinExistence type="predicted"/>
<keyword evidence="3" id="KW-1185">Reference proteome</keyword>
<evidence type="ECO:0000313" key="2">
    <source>
        <dbReference type="EMBL" id="KAG5177388.1"/>
    </source>
</evidence>
<name>A0A835YMU8_9STRA</name>